<dbReference type="PANTHER" id="PTHR10412">
    <property type="entry name" value="MANNOSYL-OLIGOSACCHARIDE GLUCOSIDASE"/>
    <property type="match status" value="1"/>
</dbReference>
<evidence type="ECO:0000313" key="6">
    <source>
        <dbReference type="Proteomes" id="UP000176770"/>
    </source>
</evidence>
<evidence type="ECO:0000256" key="3">
    <source>
        <dbReference type="ARBA" id="ARBA00023295"/>
    </source>
</evidence>
<dbReference type="GO" id="GO:0009311">
    <property type="term" value="P:oligosaccharide metabolic process"/>
    <property type="evidence" value="ECO:0007669"/>
    <property type="project" value="InterPro"/>
</dbReference>
<comment type="similarity">
    <text evidence="1">Belongs to the glycosyl hydrolase 63 family.</text>
</comment>
<dbReference type="GO" id="GO:0004573">
    <property type="term" value="F:Glc3Man9GlcNAc2 oligosaccharide glucosidase activity"/>
    <property type="evidence" value="ECO:0007669"/>
    <property type="project" value="InterPro"/>
</dbReference>
<reference evidence="5 6" key="1">
    <citation type="journal article" date="2016" name="Nat. Commun.">
        <title>Thousands of microbial genomes shed light on interconnected biogeochemical processes in an aquifer system.</title>
        <authorList>
            <person name="Anantharaman K."/>
            <person name="Brown C.T."/>
            <person name="Hug L.A."/>
            <person name="Sharon I."/>
            <person name="Castelle C.J."/>
            <person name="Probst A.J."/>
            <person name="Thomas B.C."/>
            <person name="Singh A."/>
            <person name="Wilkins M.J."/>
            <person name="Karaoz U."/>
            <person name="Brodie E.L."/>
            <person name="Williams K.H."/>
            <person name="Hubbard S.S."/>
            <person name="Banfield J.F."/>
        </authorList>
    </citation>
    <scope>NUCLEOTIDE SEQUENCE [LARGE SCALE GENOMIC DNA]</scope>
</reference>
<dbReference type="Pfam" id="PF22422">
    <property type="entry name" value="MGH1-like_GH"/>
    <property type="match status" value="1"/>
</dbReference>
<dbReference type="Proteomes" id="UP000176770">
    <property type="component" value="Unassembled WGS sequence"/>
</dbReference>
<protein>
    <recommendedName>
        <fullName evidence="4">Mannosylglycerate hydrolase MGH1-like glycoside hydrolase domain-containing protein</fullName>
    </recommendedName>
</protein>
<comment type="caution">
    <text evidence="5">The sequence shown here is derived from an EMBL/GenBank/DDBJ whole genome shotgun (WGS) entry which is preliminary data.</text>
</comment>
<keyword evidence="2" id="KW-0378">Hydrolase</keyword>
<name>A0A1G2HIY3_9BACT</name>
<evidence type="ECO:0000313" key="5">
    <source>
        <dbReference type="EMBL" id="OGZ62230.1"/>
    </source>
</evidence>
<dbReference type="InterPro" id="IPR004888">
    <property type="entry name" value="Glycoside_hydrolase_63"/>
</dbReference>
<dbReference type="Gene3D" id="1.50.10.10">
    <property type="match status" value="1"/>
</dbReference>
<dbReference type="AlphaFoldDB" id="A0A1G2HIY3"/>
<dbReference type="STRING" id="1802165.A3F94_02795"/>
<feature type="domain" description="Mannosylglycerate hydrolase MGH1-like glycoside hydrolase" evidence="4">
    <location>
        <begin position="36"/>
        <end position="415"/>
    </location>
</feature>
<dbReference type="EMBL" id="MHOK01000005">
    <property type="protein sequence ID" value="OGZ62230.1"/>
    <property type="molecule type" value="Genomic_DNA"/>
</dbReference>
<dbReference type="InterPro" id="IPR054491">
    <property type="entry name" value="MGH1-like_GH"/>
</dbReference>
<evidence type="ECO:0000256" key="1">
    <source>
        <dbReference type="ARBA" id="ARBA00010833"/>
    </source>
</evidence>
<sequence>MSKLEEQAKKLLEKNTRVIKRGKHIYRFSVPSGTVYPFQWFWDSCFHAIVWAKLGEYKRAKEELQALVLWQKGDGFIPHVIFWDRKHGSRSWRSWHKLQSKGYLTWLNPLAKAKITAEIQPPIIAQAVEKIWEQDKDITFVHKMLFPLYRYYKNLLETRSVHKDGLISIICQYESGIDYSPAYDSAIAYDSDKNKPADKVRRITFLNKLFNYNLKLIFTFGRFQTKDVLVNSVFIQGLFSLVHLAGLCSNIEIEKWAREQAQVALKSLTSKCYDKESGLFWNLDGKKQTPSKVKTILSLMPLIIKELPREIADKMVIDHLINGDEFLTPHMIPSVAKNEKTFNPKSNDKDRSGIWRGPLSMNTNWFLVDGLRQHGYGDLADQIARKSKKLVEQYGFNEFYNPLTGEPVGADEFGWATLVIDM</sequence>
<proteinExistence type="inferred from homology"/>
<dbReference type="GO" id="GO:0006487">
    <property type="term" value="P:protein N-linked glycosylation"/>
    <property type="evidence" value="ECO:0007669"/>
    <property type="project" value="TreeGrafter"/>
</dbReference>
<dbReference type="SUPFAM" id="SSF48208">
    <property type="entry name" value="Six-hairpin glycosidases"/>
    <property type="match status" value="1"/>
</dbReference>
<gene>
    <name evidence="5" type="ORF">A3F94_02795</name>
</gene>
<evidence type="ECO:0000256" key="2">
    <source>
        <dbReference type="ARBA" id="ARBA00022801"/>
    </source>
</evidence>
<dbReference type="InterPro" id="IPR008928">
    <property type="entry name" value="6-hairpin_glycosidase_sf"/>
</dbReference>
<dbReference type="InterPro" id="IPR012341">
    <property type="entry name" value="6hp_glycosidase-like_sf"/>
</dbReference>
<organism evidence="5 6">
    <name type="scientific">Candidatus Spechtbacteria bacterium RIFCSPLOWO2_12_FULL_38_22</name>
    <dbReference type="NCBI Taxonomy" id="1802165"/>
    <lineage>
        <taxon>Bacteria</taxon>
        <taxon>Candidatus Spechtiibacteriota</taxon>
    </lineage>
</organism>
<evidence type="ECO:0000259" key="4">
    <source>
        <dbReference type="Pfam" id="PF22422"/>
    </source>
</evidence>
<accession>A0A1G2HIY3</accession>
<dbReference type="PANTHER" id="PTHR10412:SF11">
    <property type="entry name" value="MANNOSYL-OLIGOSACCHARIDE GLUCOSIDASE"/>
    <property type="match status" value="1"/>
</dbReference>
<keyword evidence="3" id="KW-0326">Glycosidase</keyword>